<evidence type="ECO:0000313" key="1">
    <source>
        <dbReference type="EMBL" id="GFU29848.1"/>
    </source>
</evidence>
<reference evidence="1" key="1">
    <citation type="submission" date="2020-08" db="EMBL/GenBank/DDBJ databases">
        <title>Multicomponent nature underlies the extraordinary mechanical properties of spider dragline silk.</title>
        <authorList>
            <person name="Kono N."/>
            <person name="Nakamura H."/>
            <person name="Mori M."/>
            <person name="Yoshida Y."/>
            <person name="Ohtoshi R."/>
            <person name="Malay A.D."/>
            <person name="Moran D.A.P."/>
            <person name="Tomita M."/>
            <person name="Numata K."/>
            <person name="Arakawa K."/>
        </authorList>
    </citation>
    <scope>NUCLEOTIDE SEQUENCE</scope>
</reference>
<keyword evidence="2" id="KW-1185">Reference proteome</keyword>
<protein>
    <submittedName>
        <fullName evidence="1">Uncharacterized protein</fullName>
    </submittedName>
</protein>
<dbReference type="AlphaFoldDB" id="A0A8X6UPA7"/>
<accession>A0A8X6UPA7</accession>
<proteinExistence type="predicted"/>
<dbReference type="Proteomes" id="UP000887013">
    <property type="component" value="Unassembled WGS sequence"/>
</dbReference>
<evidence type="ECO:0000313" key="2">
    <source>
        <dbReference type="Proteomes" id="UP000887013"/>
    </source>
</evidence>
<sequence length="116" mass="13625">MEFITKRYVFLGVLVHPSSLLDLMNPLEFASSLKRDASLWGSSWVVIRMIRLDGVYHKDFQFLLLCRRSASRKKWDASLRGSSLLVIIMIRFDAGYHDDYHFILLRRNEENQGQMS</sequence>
<dbReference type="EMBL" id="BMAW01129302">
    <property type="protein sequence ID" value="GFU29848.1"/>
    <property type="molecule type" value="Genomic_DNA"/>
</dbReference>
<gene>
    <name evidence="1" type="ORF">NPIL_300431</name>
</gene>
<name>A0A8X6UPA7_NEPPI</name>
<comment type="caution">
    <text evidence="1">The sequence shown here is derived from an EMBL/GenBank/DDBJ whole genome shotgun (WGS) entry which is preliminary data.</text>
</comment>
<organism evidence="1 2">
    <name type="scientific">Nephila pilipes</name>
    <name type="common">Giant wood spider</name>
    <name type="synonym">Nephila maculata</name>
    <dbReference type="NCBI Taxonomy" id="299642"/>
    <lineage>
        <taxon>Eukaryota</taxon>
        <taxon>Metazoa</taxon>
        <taxon>Ecdysozoa</taxon>
        <taxon>Arthropoda</taxon>
        <taxon>Chelicerata</taxon>
        <taxon>Arachnida</taxon>
        <taxon>Araneae</taxon>
        <taxon>Araneomorphae</taxon>
        <taxon>Entelegynae</taxon>
        <taxon>Araneoidea</taxon>
        <taxon>Nephilidae</taxon>
        <taxon>Nephila</taxon>
    </lineage>
</organism>